<dbReference type="PROSITE" id="PS50045">
    <property type="entry name" value="SIGMA54_INTERACT_4"/>
    <property type="match status" value="1"/>
</dbReference>
<dbReference type="SUPFAM" id="SSF55785">
    <property type="entry name" value="PYP-like sensor domain (PAS domain)"/>
    <property type="match status" value="1"/>
</dbReference>
<dbReference type="SUPFAM" id="SSF55781">
    <property type="entry name" value="GAF domain-like"/>
    <property type="match status" value="1"/>
</dbReference>
<dbReference type="InterPro" id="IPR025944">
    <property type="entry name" value="Sigma_54_int_dom_CS"/>
</dbReference>
<evidence type="ECO:0000256" key="7">
    <source>
        <dbReference type="SAM" id="Coils"/>
    </source>
</evidence>
<dbReference type="InterPro" id="IPR003593">
    <property type="entry name" value="AAA+_ATPase"/>
</dbReference>
<feature type="domain" description="Sigma-54 factor interaction" evidence="8">
    <location>
        <begin position="335"/>
        <end position="564"/>
    </location>
</feature>
<dbReference type="SMART" id="SM00086">
    <property type="entry name" value="PAC"/>
    <property type="match status" value="1"/>
</dbReference>
<protein>
    <submittedName>
        <fullName evidence="11">Sigma 54-interacting transcriptional regulator</fullName>
    </submittedName>
</protein>
<comment type="caution">
    <text evidence="11">The sequence shown here is derived from an EMBL/GenBank/DDBJ whole genome shotgun (WGS) entry which is preliminary data.</text>
</comment>
<dbReference type="EMBL" id="JACXXH010000005">
    <property type="protein sequence ID" value="MBD3863772.1"/>
    <property type="molecule type" value="Genomic_DNA"/>
</dbReference>
<dbReference type="SMART" id="SM00382">
    <property type="entry name" value="AAA"/>
    <property type="match status" value="1"/>
</dbReference>
<dbReference type="PROSITE" id="PS00688">
    <property type="entry name" value="SIGMA54_INTERACT_3"/>
    <property type="match status" value="1"/>
</dbReference>
<sequence length="643" mass="72557">MSMQEGLLMVDLEGTIMKVNDSLCDILGYTEAELIGMDLPYPFARPEDYELMMEIKDKVAKGQAPSFQLEFIRKNGTRFIASFLAGIIYDDQGDVLAIFATIKDISEDLKIKETLKQIALKSTQKKDVILKLATLIGEDLQASLKKIATTSAEALQADLVTIWEFKKDKTELVSKLFYNQEHQTFDTEGLIIKKETFPDYFEAFKHKNIININNVISDPITKGFAKQFFVPNNIASRIDVLIYGRNDHYGILSFETKNVNRVFNADEESFVTSIASIISLMVESSERKIAENKIALTNEKLLEVNKELNLLRNQLEQENVYLRNELDLVFNFEEMVYGSVEFSNVLNEIEKVAPTNATVLLLGESGTGKELLARAVHNISNRNSKPLIKVNCSAIPRELIESELFGHKKGSFTGAYSDKVGKFELADGGTLFLDEIGELPLDMQPKILRFLQEGEIEVVGGVGSKKLDVRVIAATNRNLLAEVQKKQFREDLYFRLNVFPIAVPALRDRKDDIPLLVEHFVDKFGKTYDKQIKYISDDAMSKLKAYNWPGNIRELENLIERALILSNSDTLVIPGFETSNQKSKQRINCVDLSLDAVLRNHILQVLEDCNWKISGSKSASEVLGLKPSTLRDKMSKLGIVKPN</sequence>
<keyword evidence="12" id="KW-1185">Reference proteome</keyword>
<dbReference type="PANTHER" id="PTHR32071">
    <property type="entry name" value="TRANSCRIPTIONAL REGULATORY PROTEIN"/>
    <property type="match status" value="1"/>
</dbReference>
<feature type="domain" description="PAS" evidence="9">
    <location>
        <begin position="1"/>
        <end position="63"/>
    </location>
</feature>
<dbReference type="NCBIfam" id="TIGR00229">
    <property type="entry name" value="sensory_box"/>
    <property type="match status" value="1"/>
</dbReference>
<evidence type="ECO:0000256" key="5">
    <source>
        <dbReference type="ARBA" id="ARBA00023159"/>
    </source>
</evidence>
<accession>A0ABR8M0L5</accession>
<dbReference type="Gene3D" id="1.10.10.60">
    <property type="entry name" value="Homeodomain-like"/>
    <property type="match status" value="1"/>
</dbReference>
<evidence type="ECO:0000313" key="11">
    <source>
        <dbReference type="EMBL" id="MBD3863772.1"/>
    </source>
</evidence>
<dbReference type="Gene3D" id="3.40.50.300">
    <property type="entry name" value="P-loop containing nucleotide triphosphate hydrolases"/>
    <property type="match status" value="1"/>
</dbReference>
<keyword evidence="4" id="KW-0238">DNA-binding</keyword>
<dbReference type="Gene3D" id="3.30.450.40">
    <property type="match status" value="1"/>
</dbReference>
<dbReference type="InterPro" id="IPR025662">
    <property type="entry name" value="Sigma_54_int_dom_ATP-bd_1"/>
</dbReference>
<dbReference type="InterPro" id="IPR009057">
    <property type="entry name" value="Homeodomain-like_sf"/>
</dbReference>
<keyword evidence="6" id="KW-0804">Transcription</keyword>
<dbReference type="PROSITE" id="PS00676">
    <property type="entry name" value="SIGMA54_INTERACT_2"/>
    <property type="match status" value="1"/>
</dbReference>
<dbReference type="InterPro" id="IPR000700">
    <property type="entry name" value="PAS-assoc_C"/>
</dbReference>
<evidence type="ECO:0000256" key="6">
    <source>
        <dbReference type="ARBA" id="ARBA00023163"/>
    </source>
</evidence>
<dbReference type="InterPro" id="IPR001610">
    <property type="entry name" value="PAC"/>
</dbReference>
<keyword evidence="1" id="KW-0547">Nucleotide-binding</keyword>
<dbReference type="Gene3D" id="3.30.450.20">
    <property type="entry name" value="PAS domain"/>
    <property type="match status" value="1"/>
</dbReference>
<dbReference type="PROSITE" id="PS00675">
    <property type="entry name" value="SIGMA54_INTERACT_1"/>
    <property type="match status" value="1"/>
</dbReference>
<dbReference type="SUPFAM" id="SSF46689">
    <property type="entry name" value="Homeodomain-like"/>
    <property type="match status" value="1"/>
</dbReference>
<evidence type="ECO:0000256" key="2">
    <source>
        <dbReference type="ARBA" id="ARBA00022840"/>
    </source>
</evidence>
<evidence type="ECO:0000259" key="8">
    <source>
        <dbReference type="PROSITE" id="PS50045"/>
    </source>
</evidence>
<dbReference type="SMART" id="SM00091">
    <property type="entry name" value="PAS"/>
    <property type="match status" value="1"/>
</dbReference>
<dbReference type="Pfam" id="PF13426">
    <property type="entry name" value="PAS_9"/>
    <property type="match status" value="1"/>
</dbReference>
<dbReference type="Pfam" id="PF25601">
    <property type="entry name" value="AAA_lid_14"/>
    <property type="match status" value="1"/>
</dbReference>
<dbReference type="InterPro" id="IPR058031">
    <property type="entry name" value="AAA_lid_NorR"/>
</dbReference>
<evidence type="ECO:0000259" key="10">
    <source>
        <dbReference type="PROSITE" id="PS50113"/>
    </source>
</evidence>
<dbReference type="PROSITE" id="PS50113">
    <property type="entry name" value="PAC"/>
    <property type="match status" value="1"/>
</dbReference>
<dbReference type="PANTHER" id="PTHR32071:SF117">
    <property type="entry name" value="PTS-DEPENDENT DIHYDROXYACETONE KINASE OPERON REGULATORY PROTEIN-RELATED"/>
    <property type="match status" value="1"/>
</dbReference>
<dbReference type="SUPFAM" id="SSF52540">
    <property type="entry name" value="P-loop containing nucleoside triphosphate hydrolases"/>
    <property type="match status" value="1"/>
</dbReference>
<feature type="coiled-coil region" evidence="7">
    <location>
        <begin position="287"/>
        <end position="325"/>
    </location>
</feature>
<keyword evidence="5" id="KW-0010">Activator</keyword>
<dbReference type="InterPro" id="IPR002078">
    <property type="entry name" value="Sigma_54_int"/>
</dbReference>
<dbReference type="InterPro" id="IPR029016">
    <property type="entry name" value="GAF-like_dom_sf"/>
</dbReference>
<dbReference type="Pfam" id="PF00158">
    <property type="entry name" value="Sigma54_activat"/>
    <property type="match status" value="1"/>
</dbReference>
<keyword evidence="2" id="KW-0067">ATP-binding</keyword>
<evidence type="ECO:0000313" key="12">
    <source>
        <dbReference type="Proteomes" id="UP000627521"/>
    </source>
</evidence>
<evidence type="ECO:0000256" key="4">
    <source>
        <dbReference type="ARBA" id="ARBA00023125"/>
    </source>
</evidence>
<dbReference type="CDD" id="cd00130">
    <property type="entry name" value="PAS"/>
    <property type="match status" value="1"/>
</dbReference>
<keyword evidence="3" id="KW-0805">Transcription regulation</keyword>
<organism evidence="11 12">
    <name type="scientific">Olleya marilimosa</name>
    <dbReference type="NCBI Taxonomy" id="272164"/>
    <lineage>
        <taxon>Bacteria</taxon>
        <taxon>Pseudomonadati</taxon>
        <taxon>Bacteroidota</taxon>
        <taxon>Flavobacteriia</taxon>
        <taxon>Flavobacteriales</taxon>
        <taxon>Flavobacteriaceae</taxon>
    </lineage>
</organism>
<dbReference type="PROSITE" id="PS50112">
    <property type="entry name" value="PAS"/>
    <property type="match status" value="1"/>
</dbReference>
<dbReference type="InterPro" id="IPR025943">
    <property type="entry name" value="Sigma_54_int_dom_ATP-bd_2"/>
</dbReference>
<evidence type="ECO:0000256" key="1">
    <source>
        <dbReference type="ARBA" id="ARBA00022741"/>
    </source>
</evidence>
<name>A0ABR8M0L5_9FLAO</name>
<gene>
    <name evidence="11" type="ORF">IEG06_09950</name>
</gene>
<feature type="domain" description="PAC" evidence="10">
    <location>
        <begin position="65"/>
        <end position="117"/>
    </location>
</feature>
<dbReference type="Proteomes" id="UP000627521">
    <property type="component" value="Unassembled WGS sequence"/>
</dbReference>
<keyword evidence="7" id="KW-0175">Coiled coil</keyword>
<evidence type="ECO:0000256" key="3">
    <source>
        <dbReference type="ARBA" id="ARBA00023015"/>
    </source>
</evidence>
<dbReference type="InterPro" id="IPR035965">
    <property type="entry name" value="PAS-like_dom_sf"/>
</dbReference>
<dbReference type="Gene3D" id="1.10.8.60">
    <property type="match status" value="1"/>
</dbReference>
<proteinExistence type="predicted"/>
<dbReference type="InterPro" id="IPR027417">
    <property type="entry name" value="P-loop_NTPase"/>
</dbReference>
<reference evidence="11 12" key="1">
    <citation type="submission" date="2020-09" db="EMBL/GenBank/DDBJ databases">
        <title>Bacillus nautilus sp. nov., Chryseoglobus crepusculi sp. nov, and Psychrobacter noctis sp. nov., isolated from deep-sea sponges from the equatorial Atlantic.</title>
        <authorList>
            <person name="Stennett H.L."/>
            <person name="Williams S.E."/>
        </authorList>
    </citation>
    <scope>NUCLEOTIDE SEQUENCE [LARGE SCALE GENOMIC DNA]</scope>
    <source>
        <strain evidence="11 12">28M-24</strain>
    </source>
</reference>
<dbReference type="InterPro" id="IPR000014">
    <property type="entry name" value="PAS"/>
</dbReference>
<evidence type="ECO:0000259" key="9">
    <source>
        <dbReference type="PROSITE" id="PS50112"/>
    </source>
</evidence>
<dbReference type="CDD" id="cd00009">
    <property type="entry name" value="AAA"/>
    <property type="match status" value="1"/>
</dbReference>